<organism evidence="1 2">
    <name type="scientific">Sphaerosporella brunnea</name>
    <dbReference type="NCBI Taxonomy" id="1250544"/>
    <lineage>
        <taxon>Eukaryota</taxon>
        <taxon>Fungi</taxon>
        <taxon>Dikarya</taxon>
        <taxon>Ascomycota</taxon>
        <taxon>Pezizomycotina</taxon>
        <taxon>Pezizomycetes</taxon>
        <taxon>Pezizales</taxon>
        <taxon>Pyronemataceae</taxon>
        <taxon>Sphaerosporella</taxon>
    </lineage>
</organism>
<dbReference type="EMBL" id="VXIS01000042">
    <property type="protein sequence ID" value="KAA8910817.1"/>
    <property type="molecule type" value="Genomic_DNA"/>
</dbReference>
<evidence type="ECO:0000313" key="1">
    <source>
        <dbReference type="EMBL" id="KAA8910817.1"/>
    </source>
</evidence>
<gene>
    <name evidence="1" type="ORF">FN846DRAFT_512928</name>
</gene>
<sequence length="78" mass="9418">MWIGVLARFLLFLFWWAFLAFRCVFFYTVYDDDHNTAVLADAAGAWGASVWNQRMQGANHQKFSLLHFFFWFRMLDRK</sequence>
<comment type="caution">
    <text evidence="1">The sequence shown here is derived from an EMBL/GenBank/DDBJ whole genome shotgun (WGS) entry which is preliminary data.</text>
</comment>
<protein>
    <submittedName>
        <fullName evidence="1">Uncharacterized protein</fullName>
    </submittedName>
</protein>
<evidence type="ECO:0000313" key="2">
    <source>
        <dbReference type="Proteomes" id="UP000326924"/>
    </source>
</evidence>
<dbReference type="InParanoid" id="A0A5J5F3I9"/>
<proteinExistence type="predicted"/>
<name>A0A5J5F3I9_9PEZI</name>
<keyword evidence="2" id="KW-1185">Reference proteome</keyword>
<accession>A0A5J5F3I9</accession>
<dbReference type="AlphaFoldDB" id="A0A5J5F3I9"/>
<reference evidence="1 2" key="1">
    <citation type="submission" date="2019-09" db="EMBL/GenBank/DDBJ databases">
        <title>Draft genome of the ectomycorrhizal ascomycete Sphaerosporella brunnea.</title>
        <authorList>
            <consortium name="DOE Joint Genome Institute"/>
            <person name="Benucci G.M."/>
            <person name="Marozzi G."/>
            <person name="Antonielli L."/>
            <person name="Sanchez S."/>
            <person name="Marco P."/>
            <person name="Wang X."/>
            <person name="Falini L.B."/>
            <person name="Barry K."/>
            <person name="Haridas S."/>
            <person name="Lipzen A."/>
            <person name="Labutti K."/>
            <person name="Grigoriev I.V."/>
            <person name="Murat C."/>
            <person name="Martin F."/>
            <person name="Albertini E."/>
            <person name="Donnini D."/>
            <person name="Bonito G."/>
        </authorList>
    </citation>
    <scope>NUCLEOTIDE SEQUENCE [LARGE SCALE GENOMIC DNA]</scope>
    <source>
        <strain evidence="1 2">Sb_GMNB300</strain>
    </source>
</reference>
<dbReference type="Proteomes" id="UP000326924">
    <property type="component" value="Unassembled WGS sequence"/>
</dbReference>